<dbReference type="AlphaFoldDB" id="A0AAE3EGL8"/>
<dbReference type="InterPro" id="IPR011047">
    <property type="entry name" value="Quinoprotein_ADH-like_sf"/>
</dbReference>
<gene>
    <name evidence="2" type="ORF">K7J14_03860</name>
</gene>
<name>A0AAE3EGL8_9SPIR</name>
<evidence type="ECO:0000256" key="1">
    <source>
        <dbReference type="SAM" id="Phobius"/>
    </source>
</evidence>
<dbReference type="Proteomes" id="UP001198163">
    <property type="component" value="Unassembled WGS sequence"/>
</dbReference>
<sequence length="895" mass="95511">MEKSKSRRGRGLLIALFVLLSLIVLVPLGFIGASFIGRESPSAAVPPGFSLAFKVPHAGRAAEKLAAHETVGEILADPAFASAAPLVALLRDSSFFGKDALIGMLNNELSGALYPDDSWVVSFDTGILSSVLRVAPFAAARLTIPNLYYVNAGKVSRFEYRDPAGATVFAGFRGNLLVASNSSVVFEGILSRSLPESELGTYEFAKAGFDAALLADPSFISASLPSDDPLFGPLARSLSWEGFPEVLVDIRRDKLDLSVSAPLSSSLASVGALLEKPSSVPLFLSRLPESTQYESLLSAGGMDRLLAVYRELDPRAAETLENAERASRLLFGIGLNELLFDWIGPDVAVFGLEGRPKPVFALQIADEEARKRAFDRLLSSLAVSGDDSTVLDGYRISRMLLPDFIASLLNLFSVRLPSPYWIIDDGFFLASESPETLLAAVSARRRGETLARNDIWQNLTGGESARASVSLFYTLDRSVPFFLKGSGPAQRVLSLYNQGCLSVRWEEGLVSLKLSAVPGSGGGLGVIPGFPLVSDGNGSGRPSLGKKVDVLRFTKKGGMRILCIENGNTLASYDPASGSWERYSPGAAAGLELSFVLDRETACETPSDPAVWVSTSEGEVSLLDGNLKPVQGFPVITGIRPTAKPAAFAGFLYLADADSSLRKIDSRGGVSSISMPFSDPLRSPPAVLRDGKNIVMGMYPKSFASQVWLTDGEGAPKSGWPQPVSGLAYGSPLVFASGSHIRLAFITQAGDLFVFEGDGAPVEGFPVRLDGVFYTQPIWDGSFLWAVSADGSLWRVGAEKGKEIMVLSQKIPDFKAESASLASADVDGDRTPEIFATGDGNTLYGYSASFSLLSGFPLAAWGEPWFGDLNGDGRLDCLAVSMDNTIAGWQFRKER</sequence>
<dbReference type="Gene3D" id="2.130.10.10">
    <property type="entry name" value="YVTN repeat-like/Quinoprotein amine dehydrogenase"/>
    <property type="match status" value="1"/>
</dbReference>
<protein>
    <submittedName>
        <fullName evidence="2">VCBS repeat-containing protein</fullName>
    </submittedName>
</protein>
<organism evidence="2 3">
    <name type="scientific">Teretinema zuelzerae</name>
    <dbReference type="NCBI Taxonomy" id="156"/>
    <lineage>
        <taxon>Bacteria</taxon>
        <taxon>Pseudomonadati</taxon>
        <taxon>Spirochaetota</taxon>
        <taxon>Spirochaetia</taxon>
        <taxon>Spirochaetales</taxon>
        <taxon>Treponemataceae</taxon>
        <taxon>Teretinema</taxon>
    </lineage>
</organism>
<keyword evidence="1" id="KW-0472">Membrane</keyword>
<dbReference type="RefSeq" id="WP_230753340.1">
    <property type="nucleotide sequence ID" value="NZ_JAINWA010000001.1"/>
</dbReference>
<dbReference type="InterPro" id="IPR015943">
    <property type="entry name" value="WD40/YVTN_repeat-like_dom_sf"/>
</dbReference>
<evidence type="ECO:0000313" key="2">
    <source>
        <dbReference type="EMBL" id="MCD1653835.1"/>
    </source>
</evidence>
<proteinExistence type="predicted"/>
<comment type="caution">
    <text evidence="2">The sequence shown here is derived from an EMBL/GenBank/DDBJ whole genome shotgun (WGS) entry which is preliminary data.</text>
</comment>
<accession>A0AAE3EGL8</accession>
<keyword evidence="1" id="KW-0812">Transmembrane</keyword>
<evidence type="ECO:0000313" key="3">
    <source>
        <dbReference type="Proteomes" id="UP001198163"/>
    </source>
</evidence>
<feature type="transmembrane region" description="Helical" evidence="1">
    <location>
        <begin position="12"/>
        <end position="36"/>
    </location>
</feature>
<keyword evidence="1" id="KW-1133">Transmembrane helix</keyword>
<reference evidence="2" key="1">
    <citation type="submission" date="2021-08" db="EMBL/GenBank/DDBJ databases">
        <title>Comparative analyses of Brucepasteria parasyntrophica and Teretinema zuelzerae.</title>
        <authorList>
            <person name="Song Y."/>
            <person name="Brune A."/>
        </authorList>
    </citation>
    <scope>NUCLEOTIDE SEQUENCE</scope>
    <source>
        <strain evidence="2">DSM 1903</strain>
    </source>
</reference>
<keyword evidence="3" id="KW-1185">Reference proteome</keyword>
<dbReference type="SUPFAM" id="SSF50998">
    <property type="entry name" value="Quinoprotein alcohol dehydrogenase-like"/>
    <property type="match status" value="1"/>
</dbReference>
<dbReference type="EMBL" id="JAINWA010000001">
    <property type="protein sequence ID" value="MCD1653835.1"/>
    <property type="molecule type" value="Genomic_DNA"/>
</dbReference>